<dbReference type="EMBL" id="CAJVQC010110246">
    <property type="protein sequence ID" value="CAG8834831.1"/>
    <property type="molecule type" value="Genomic_DNA"/>
</dbReference>
<proteinExistence type="predicted"/>
<organism evidence="1 2">
    <name type="scientific">Racocetra persica</name>
    <dbReference type="NCBI Taxonomy" id="160502"/>
    <lineage>
        <taxon>Eukaryota</taxon>
        <taxon>Fungi</taxon>
        <taxon>Fungi incertae sedis</taxon>
        <taxon>Mucoromycota</taxon>
        <taxon>Glomeromycotina</taxon>
        <taxon>Glomeromycetes</taxon>
        <taxon>Diversisporales</taxon>
        <taxon>Gigasporaceae</taxon>
        <taxon>Racocetra</taxon>
    </lineage>
</organism>
<keyword evidence="2" id="KW-1185">Reference proteome</keyword>
<protein>
    <submittedName>
        <fullName evidence="1">34179_t:CDS:1</fullName>
    </submittedName>
</protein>
<gene>
    <name evidence="1" type="ORF">RPERSI_LOCUS29325</name>
</gene>
<sequence>ILPVDLDNDEVLDVDEDNVELIEELRENIEEIVNLVTNPEPEEDKSDKDNDSTEMHQVTHNEALSAIDLLEQYLLQQDLCDTTRSKYDKTLSDLQEAIRKLRRTSFKQLDFETFFGLAN</sequence>
<name>A0ACA9SCP9_9GLOM</name>
<dbReference type="Proteomes" id="UP000789920">
    <property type="component" value="Unassembled WGS sequence"/>
</dbReference>
<feature type="non-terminal residue" evidence="1">
    <location>
        <position position="1"/>
    </location>
</feature>
<accession>A0ACA9SCP9</accession>
<evidence type="ECO:0000313" key="1">
    <source>
        <dbReference type="EMBL" id="CAG8834831.1"/>
    </source>
</evidence>
<comment type="caution">
    <text evidence="1">The sequence shown here is derived from an EMBL/GenBank/DDBJ whole genome shotgun (WGS) entry which is preliminary data.</text>
</comment>
<evidence type="ECO:0000313" key="2">
    <source>
        <dbReference type="Proteomes" id="UP000789920"/>
    </source>
</evidence>
<reference evidence="1" key="1">
    <citation type="submission" date="2021-06" db="EMBL/GenBank/DDBJ databases">
        <authorList>
            <person name="Kallberg Y."/>
            <person name="Tangrot J."/>
            <person name="Rosling A."/>
        </authorList>
    </citation>
    <scope>NUCLEOTIDE SEQUENCE</scope>
    <source>
        <strain evidence="1">MA461A</strain>
    </source>
</reference>